<comment type="caution">
    <text evidence="4">The sequence shown here is derived from an EMBL/GenBank/DDBJ whole genome shotgun (WGS) entry which is preliminary data.</text>
</comment>
<name>A0A832I228_UNCEI</name>
<evidence type="ECO:0000313" key="4">
    <source>
        <dbReference type="EMBL" id="HGZ43724.1"/>
    </source>
</evidence>
<dbReference type="AlphaFoldDB" id="A0A832I228"/>
<keyword evidence="2" id="KW-0732">Signal</keyword>
<dbReference type="PANTHER" id="PTHR36194">
    <property type="entry name" value="S-LAYER-LIKE PROTEIN"/>
    <property type="match status" value="1"/>
</dbReference>
<organism evidence="4">
    <name type="scientific">Eiseniibacteriota bacterium</name>
    <dbReference type="NCBI Taxonomy" id="2212470"/>
    <lineage>
        <taxon>Bacteria</taxon>
        <taxon>Candidatus Eiseniibacteriota</taxon>
    </lineage>
</organism>
<feature type="compositionally biased region" description="Basic and acidic residues" evidence="1">
    <location>
        <begin position="353"/>
        <end position="385"/>
    </location>
</feature>
<dbReference type="PANTHER" id="PTHR36194:SF1">
    <property type="entry name" value="S-LAYER-LIKE PROTEIN"/>
    <property type="match status" value="1"/>
</dbReference>
<gene>
    <name evidence="4" type="ORF">ENR23_09930</name>
</gene>
<feature type="chain" id="PRO_5032386093" evidence="2">
    <location>
        <begin position="20"/>
        <end position="486"/>
    </location>
</feature>
<feature type="compositionally biased region" description="Pro residues" evidence="1">
    <location>
        <begin position="469"/>
        <end position="478"/>
    </location>
</feature>
<feature type="domain" description="DUF4384" evidence="3">
    <location>
        <begin position="38"/>
        <end position="116"/>
    </location>
</feature>
<protein>
    <submittedName>
        <fullName evidence="4">DUF4384 domain-containing protein</fullName>
    </submittedName>
</protein>
<feature type="compositionally biased region" description="Basic and acidic residues" evidence="1">
    <location>
        <begin position="393"/>
        <end position="453"/>
    </location>
</feature>
<sequence>MKRLLGLALALAVALPATAAARALGVEVWTNRGNDAVFQPGEGMQIKVRTSDDAYLLVYEIDAEGAVRVLWPWHGASGFAEGRRTYRLPPEGSGVQLVVEGPVGQGYVVAIASERPFRALPWYLRPYDPRAEEVGYFHGEEDEEDGITAEGRIVGDPFVAMERIRRRVLDAPEDDRSFATAYASYYVGHAVRYPRYLCNDCHRPSRWAWWDGFDPYYTHCSVFDFRVNWSWYWGPSVWFGRVPYYIYVYRPDCPPYYHDHYRRGAWHSSWDGWPYWSSMWTPRVLTRYKSPPPPGYVPPAKWDKTPGRRPAERIPPGFLVAGERRSRDGGYVPVGRSRQAIDESYGRPGGGRLKPEAGRLPGERPRDEVAPGAERRERAPDRGDRPPQWTPSRDAKPGPAERPRGESAPRPGYDRREPPRPEPRRESPRYEPPREERRDSPRYEPPRQERRDPPPAPRAEPAPQREAPKAPPARPDPPSRGGREKR</sequence>
<accession>A0A832I228</accession>
<dbReference type="Pfam" id="PF14326">
    <property type="entry name" value="DUF4384"/>
    <property type="match status" value="1"/>
</dbReference>
<dbReference type="InterPro" id="IPR025493">
    <property type="entry name" value="DUF4384"/>
</dbReference>
<feature type="signal peptide" evidence="2">
    <location>
        <begin position="1"/>
        <end position="19"/>
    </location>
</feature>
<dbReference type="EMBL" id="DSQF01000020">
    <property type="protein sequence ID" value="HGZ43724.1"/>
    <property type="molecule type" value="Genomic_DNA"/>
</dbReference>
<evidence type="ECO:0000256" key="2">
    <source>
        <dbReference type="SAM" id="SignalP"/>
    </source>
</evidence>
<proteinExistence type="predicted"/>
<evidence type="ECO:0000256" key="1">
    <source>
        <dbReference type="SAM" id="MobiDB-lite"/>
    </source>
</evidence>
<evidence type="ECO:0000259" key="3">
    <source>
        <dbReference type="Pfam" id="PF14326"/>
    </source>
</evidence>
<feature type="region of interest" description="Disordered" evidence="1">
    <location>
        <begin position="321"/>
        <end position="486"/>
    </location>
</feature>
<reference evidence="4" key="1">
    <citation type="journal article" date="2020" name="mSystems">
        <title>Genome- and Community-Level Interaction Insights into Carbon Utilization and Element Cycling Functions of Hydrothermarchaeota in Hydrothermal Sediment.</title>
        <authorList>
            <person name="Zhou Z."/>
            <person name="Liu Y."/>
            <person name="Xu W."/>
            <person name="Pan J."/>
            <person name="Luo Z.H."/>
            <person name="Li M."/>
        </authorList>
    </citation>
    <scope>NUCLEOTIDE SEQUENCE [LARGE SCALE GENOMIC DNA]</scope>
    <source>
        <strain evidence="4">SpSt-381</strain>
    </source>
</reference>